<dbReference type="InterPro" id="IPR029063">
    <property type="entry name" value="SAM-dependent_MTases_sf"/>
</dbReference>
<dbReference type="SMART" id="SM00138">
    <property type="entry name" value="MeTrc"/>
    <property type="match status" value="1"/>
</dbReference>
<dbReference type="Pfam" id="PF01739">
    <property type="entry name" value="CheR"/>
    <property type="match status" value="1"/>
</dbReference>
<evidence type="ECO:0000313" key="8">
    <source>
        <dbReference type="Proteomes" id="UP000008467"/>
    </source>
</evidence>
<comment type="catalytic activity">
    <reaction evidence="1">
        <text>L-glutamyl-[protein] + S-adenosyl-L-methionine = [protein]-L-glutamate 5-O-methyl ester + S-adenosyl-L-homocysteine</text>
        <dbReference type="Rhea" id="RHEA:24452"/>
        <dbReference type="Rhea" id="RHEA-COMP:10208"/>
        <dbReference type="Rhea" id="RHEA-COMP:10311"/>
        <dbReference type="ChEBI" id="CHEBI:29973"/>
        <dbReference type="ChEBI" id="CHEBI:57856"/>
        <dbReference type="ChEBI" id="CHEBI:59789"/>
        <dbReference type="ChEBI" id="CHEBI:82795"/>
        <dbReference type="EC" id="2.1.1.80"/>
    </reaction>
</comment>
<name>F2JS33_CELLD</name>
<dbReference type="Gene3D" id="3.40.50.150">
    <property type="entry name" value="Vaccinia Virus protein VP39"/>
    <property type="match status" value="1"/>
</dbReference>
<dbReference type="InterPro" id="IPR050903">
    <property type="entry name" value="Bact_Chemotaxis_MeTrfase"/>
</dbReference>
<dbReference type="AlphaFoldDB" id="F2JS33"/>
<feature type="domain" description="CheR-type methyltransferase" evidence="6">
    <location>
        <begin position="1"/>
        <end position="258"/>
    </location>
</feature>
<evidence type="ECO:0000256" key="5">
    <source>
        <dbReference type="ARBA" id="ARBA00022691"/>
    </source>
</evidence>
<evidence type="ECO:0000256" key="2">
    <source>
        <dbReference type="ARBA" id="ARBA00012534"/>
    </source>
</evidence>
<accession>F2JS33</accession>
<gene>
    <name evidence="7" type="ordered locus">Clole_2261</name>
</gene>
<keyword evidence="3 7" id="KW-0489">Methyltransferase</keyword>
<dbReference type="PANTHER" id="PTHR24422">
    <property type="entry name" value="CHEMOTAXIS PROTEIN METHYLTRANSFERASE"/>
    <property type="match status" value="1"/>
</dbReference>
<organism evidence="7 8">
    <name type="scientific">Cellulosilyticum lentocellum (strain ATCC 49066 / DSM 5427 / NCIMB 11756 / RHM5)</name>
    <name type="common">Clostridium lentocellum</name>
    <dbReference type="NCBI Taxonomy" id="642492"/>
    <lineage>
        <taxon>Bacteria</taxon>
        <taxon>Bacillati</taxon>
        <taxon>Bacillota</taxon>
        <taxon>Clostridia</taxon>
        <taxon>Lachnospirales</taxon>
        <taxon>Cellulosilyticaceae</taxon>
        <taxon>Cellulosilyticum</taxon>
    </lineage>
</organism>
<dbReference type="InterPro" id="IPR036804">
    <property type="entry name" value="CheR_N_sf"/>
</dbReference>
<dbReference type="STRING" id="642492.Clole_2261"/>
<proteinExistence type="predicted"/>
<dbReference type="SUPFAM" id="SSF53335">
    <property type="entry name" value="S-adenosyl-L-methionine-dependent methyltransferases"/>
    <property type="match status" value="1"/>
</dbReference>
<reference evidence="7 8" key="1">
    <citation type="journal article" date="2011" name="J. Bacteriol.">
        <title>Complete genome sequence of the cellulose-degrading bacterium Cellulosilyticum lentocellum.</title>
        <authorList>
            <consortium name="US DOE Joint Genome Institute"/>
            <person name="Miller D.A."/>
            <person name="Suen G."/>
            <person name="Bruce D."/>
            <person name="Copeland A."/>
            <person name="Cheng J.F."/>
            <person name="Detter C."/>
            <person name="Goodwin L.A."/>
            <person name="Han C.S."/>
            <person name="Hauser L.J."/>
            <person name="Land M.L."/>
            <person name="Lapidus A."/>
            <person name="Lucas S."/>
            <person name="Meincke L."/>
            <person name="Pitluck S."/>
            <person name="Tapia R."/>
            <person name="Teshima H."/>
            <person name="Woyke T."/>
            <person name="Fox B.G."/>
            <person name="Angert E.R."/>
            <person name="Currie C.R."/>
        </authorList>
    </citation>
    <scope>NUCLEOTIDE SEQUENCE [LARGE SCALE GENOMIC DNA]</scope>
    <source>
        <strain evidence="8">ATCC 49066 / DSM 5427 / NCIMB 11756 / RHM5</strain>
    </source>
</reference>
<evidence type="ECO:0000256" key="4">
    <source>
        <dbReference type="ARBA" id="ARBA00022679"/>
    </source>
</evidence>
<evidence type="ECO:0000313" key="7">
    <source>
        <dbReference type="EMBL" id="ADZ83970.1"/>
    </source>
</evidence>
<keyword evidence="4 7" id="KW-0808">Transferase</keyword>
<dbReference type="GO" id="GO:0008983">
    <property type="term" value="F:protein-glutamate O-methyltransferase activity"/>
    <property type="evidence" value="ECO:0007669"/>
    <property type="project" value="UniProtKB-EC"/>
</dbReference>
<evidence type="ECO:0000256" key="1">
    <source>
        <dbReference type="ARBA" id="ARBA00001541"/>
    </source>
</evidence>
<dbReference type="EC" id="2.1.1.80" evidence="2"/>
<keyword evidence="8" id="KW-1185">Reference proteome</keyword>
<dbReference type="EMBL" id="CP002582">
    <property type="protein sequence ID" value="ADZ83970.1"/>
    <property type="molecule type" value="Genomic_DNA"/>
</dbReference>
<dbReference type="PRINTS" id="PR00996">
    <property type="entry name" value="CHERMTFRASE"/>
</dbReference>
<dbReference type="InterPro" id="IPR000780">
    <property type="entry name" value="CheR_MeTrfase"/>
</dbReference>
<dbReference type="PROSITE" id="PS50123">
    <property type="entry name" value="CHER"/>
    <property type="match status" value="1"/>
</dbReference>
<dbReference type="eggNOG" id="COG1352">
    <property type="taxonomic scope" value="Bacteria"/>
</dbReference>
<dbReference type="InterPro" id="IPR022641">
    <property type="entry name" value="CheR_N"/>
</dbReference>
<dbReference type="Gene3D" id="1.10.155.10">
    <property type="entry name" value="Chemotaxis receptor methyltransferase CheR, N-terminal domain"/>
    <property type="match status" value="1"/>
</dbReference>
<dbReference type="RefSeq" id="WP_013657264.1">
    <property type="nucleotide sequence ID" value="NC_015275.1"/>
</dbReference>
<dbReference type="InterPro" id="IPR022642">
    <property type="entry name" value="CheR_C"/>
</dbReference>
<dbReference type="KEGG" id="cle:Clole_2261"/>
<dbReference type="Proteomes" id="UP000008467">
    <property type="component" value="Chromosome"/>
</dbReference>
<dbReference type="PANTHER" id="PTHR24422:SF19">
    <property type="entry name" value="CHEMOTAXIS PROTEIN METHYLTRANSFERASE"/>
    <property type="match status" value="1"/>
</dbReference>
<dbReference type="GO" id="GO:0032259">
    <property type="term" value="P:methylation"/>
    <property type="evidence" value="ECO:0007669"/>
    <property type="project" value="UniProtKB-KW"/>
</dbReference>
<evidence type="ECO:0000259" key="6">
    <source>
        <dbReference type="PROSITE" id="PS50123"/>
    </source>
</evidence>
<evidence type="ECO:0000256" key="3">
    <source>
        <dbReference type="ARBA" id="ARBA00022603"/>
    </source>
</evidence>
<dbReference type="Pfam" id="PF03705">
    <property type="entry name" value="CheR_N"/>
    <property type="match status" value="1"/>
</dbReference>
<sequence length="260" mass="30544">MMNYEGFKEQVLILTGIDLSAYKENQMKRRIDALIRKHLCSGYDEYLHVLKKDRKVLEDFVAYLTINVTEFFRNPSQWDILEKHIFPLLLEKKRTLKIWSAACSTGDEPYSLAMVLSKIVPLNQIQILATDIDKEVLAKAQEGFYTNRNMTNMPKTFRDLYIKEENGGYRISDQIKKCITFKQHNLLKDPYPIGMDLIVCRNVLIYFTEEAKKEIYHKFNEALVDEGILFVGSTEQIIMCQDYGFEPNKIFFYQKSKSKK</sequence>
<protein>
    <recommendedName>
        <fullName evidence="2">protein-glutamate O-methyltransferase</fullName>
        <ecNumber evidence="2">2.1.1.80</ecNumber>
    </recommendedName>
</protein>
<keyword evidence="5" id="KW-0949">S-adenosyl-L-methionine</keyword>
<dbReference type="SUPFAM" id="SSF47757">
    <property type="entry name" value="Chemotaxis receptor methyltransferase CheR, N-terminal domain"/>
    <property type="match status" value="1"/>
</dbReference>
<dbReference type="HOGENOM" id="CLU_025854_1_1_9"/>